<comment type="caution">
    <text evidence="1">The sequence shown here is derived from an EMBL/GenBank/DDBJ whole genome shotgun (WGS) entry which is preliminary data.</text>
</comment>
<dbReference type="Proteomes" id="UP001530293">
    <property type="component" value="Unassembled WGS sequence"/>
</dbReference>
<reference evidence="1 2" key="1">
    <citation type="submission" date="2024-10" db="EMBL/GenBank/DDBJ databases">
        <title>Updated reference genomes for cyclostephanoid diatoms.</title>
        <authorList>
            <person name="Roberts W.R."/>
            <person name="Alverson A.J."/>
        </authorList>
    </citation>
    <scope>NUCLEOTIDE SEQUENCE [LARGE SCALE GENOMIC DNA]</scope>
    <source>
        <strain evidence="1 2">AJA232-27</strain>
    </source>
</reference>
<evidence type="ECO:0000313" key="2">
    <source>
        <dbReference type="Proteomes" id="UP001530293"/>
    </source>
</evidence>
<name>A0ABD3M5D4_9STRA</name>
<dbReference type="AlphaFoldDB" id="A0ABD3M5D4"/>
<keyword evidence="2" id="KW-1185">Reference proteome</keyword>
<sequence>MKPETTSMLRPLLFIWIGIAITTALSTRSYSFTISSQFVITTSDRKRECQLQSLGTSTSDPHRQSSIKCLGDGNDHDNIDNEFDGGNFLQDEQITDIKSYTCDGTDQNRRAAIATLLSFSGLGIPSSAVHASATDKDVVEFGTTSMLAMDDVTRQVRTSVIRGAQLIDKVDGQWERFSDNLGLGQKRNLPKRNVIDVGDNVRSKAVVGSEDYMIDGGYGIDWDDKFASSVLQLSDEVSSHRCAIMCAELMSYQYSSIMHGPVLIILITHQTFLSCLRTQQPTIAVTMDELHQRIDNTKQLTRKSFFPPSSIASSASSVSSKQLEFNFDCYAHFKVYNEILIKSNVIFPPFQKEFNAKIGISLLRLVLEQQSILSPRLTVPPPSTNLTECVNSALHTTDSIATFLQRHGLITSWERSIPPIDDIEDFATLSSDLTYSLALNGDITLNSQLLLQELGYRMYPAFGKWLIHEGTSRCFNLADEVGITYDDDHKRARSNRNAIQVQIDDYYMDTNYNSNPDLFEVKQILLSIVIQR</sequence>
<protein>
    <submittedName>
        <fullName evidence="1">Uncharacterized protein</fullName>
    </submittedName>
</protein>
<organism evidence="1 2">
    <name type="scientific">Discostella pseudostelligera</name>
    <dbReference type="NCBI Taxonomy" id="259834"/>
    <lineage>
        <taxon>Eukaryota</taxon>
        <taxon>Sar</taxon>
        <taxon>Stramenopiles</taxon>
        <taxon>Ochrophyta</taxon>
        <taxon>Bacillariophyta</taxon>
        <taxon>Coscinodiscophyceae</taxon>
        <taxon>Thalassiosirophycidae</taxon>
        <taxon>Stephanodiscales</taxon>
        <taxon>Stephanodiscaceae</taxon>
        <taxon>Discostella</taxon>
    </lineage>
</organism>
<dbReference type="EMBL" id="JALLBG020000209">
    <property type="protein sequence ID" value="KAL3759199.1"/>
    <property type="molecule type" value="Genomic_DNA"/>
</dbReference>
<proteinExistence type="predicted"/>
<gene>
    <name evidence="1" type="ORF">ACHAWU_008901</name>
</gene>
<accession>A0ABD3M5D4</accession>
<evidence type="ECO:0000313" key="1">
    <source>
        <dbReference type="EMBL" id="KAL3759199.1"/>
    </source>
</evidence>